<dbReference type="HAMAP" id="MF_01877">
    <property type="entry name" value="16SrRNA_methyltr_I"/>
    <property type="match status" value="1"/>
</dbReference>
<dbReference type="Gene3D" id="3.30.950.10">
    <property type="entry name" value="Methyltransferase, Cobalt-precorrin-4 Transmethylase, Domain 2"/>
    <property type="match status" value="1"/>
</dbReference>
<keyword evidence="2" id="KW-0698">rRNA processing</keyword>
<reference evidence="8" key="1">
    <citation type="submission" date="2015-08" db="EMBL/GenBank/DDBJ databases">
        <authorList>
            <person name="Babu N.S."/>
            <person name="Beckwith C.J."/>
            <person name="Beseler K.G."/>
            <person name="Brison A."/>
            <person name="Carone J.V."/>
            <person name="Caskin T.P."/>
            <person name="Diamond M."/>
            <person name="Durham M.E."/>
            <person name="Foxe J.M."/>
            <person name="Go M."/>
            <person name="Henderson B.A."/>
            <person name="Jones I.B."/>
            <person name="McGettigan J.A."/>
            <person name="Micheletti S.J."/>
            <person name="Nasrallah M.E."/>
            <person name="Ortiz D."/>
            <person name="Piller C.R."/>
            <person name="Privatt S.R."/>
            <person name="Schneider S.L."/>
            <person name="Sharp S."/>
            <person name="Smith T.C."/>
            <person name="Stanton J.D."/>
            <person name="Ullery H.E."/>
            <person name="Wilson R.J."/>
            <person name="Serrano M.G."/>
            <person name="Buck G."/>
            <person name="Lee V."/>
            <person name="Wang Y."/>
            <person name="Carvalho R."/>
            <person name="Voegtly L."/>
            <person name="Shi R."/>
            <person name="Duckworth R."/>
            <person name="Johnson A."/>
            <person name="Loviza R."/>
            <person name="Walstead R."/>
            <person name="Shah Z."/>
            <person name="Kiflezghi M."/>
            <person name="Wade K."/>
            <person name="Ball S.L."/>
            <person name="Bradley K.W."/>
            <person name="Asai D.J."/>
            <person name="Bowman C.A."/>
            <person name="Russell D.A."/>
            <person name="Pope W.H."/>
            <person name="Jacobs-Sera D."/>
            <person name="Hendrix R.W."/>
            <person name="Hatfull G.F."/>
        </authorList>
    </citation>
    <scope>NUCLEOTIDE SEQUENCE</scope>
</reference>
<dbReference type="PROSITE" id="PS01296">
    <property type="entry name" value="RSMI"/>
    <property type="match status" value="1"/>
</dbReference>
<keyword evidence="1" id="KW-0963">Cytoplasm</keyword>
<evidence type="ECO:0000256" key="3">
    <source>
        <dbReference type="ARBA" id="ARBA00022603"/>
    </source>
</evidence>
<dbReference type="InterPro" id="IPR014777">
    <property type="entry name" value="4pyrrole_Mease_sub1"/>
</dbReference>
<evidence type="ECO:0000256" key="5">
    <source>
        <dbReference type="ARBA" id="ARBA00022691"/>
    </source>
</evidence>
<organism evidence="8">
    <name type="scientific">Auxenochlorella protothecoides</name>
    <name type="common">Green microalga</name>
    <name type="synonym">Chlorella protothecoides</name>
    <dbReference type="NCBI Taxonomy" id="3075"/>
    <lineage>
        <taxon>Eukaryota</taxon>
        <taxon>Viridiplantae</taxon>
        <taxon>Chlorophyta</taxon>
        <taxon>core chlorophytes</taxon>
        <taxon>Trebouxiophyceae</taxon>
        <taxon>Chlorellales</taxon>
        <taxon>Chlorellaceae</taxon>
        <taxon>Auxenochlorella</taxon>
    </lineage>
</organism>
<evidence type="ECO:0000313" key="8">
    <source>
        <dbReference type="EMBL" id="JAT71238.1"/>
    </source>
</evidence>
<dbReference type="SUPFAM" id="SSF53790">
    <property type="entry name" value="Tetrapyrrole methylase"/>
    <property type="match status" value="1"/>
</dbReference>
<keyword evidence="4" id="KW-0808">Transferase</keyword>
<dbReference type="FunFam" id="3.40.1010.10:FF:000007">
    <property type="entry name" value="Ribosomal RNA small subunit methyltransferase I"/>
    <property type="match status" value="1"/>
</dbReference>
<keyword evidence="5" id="KW-0949">S-adenosyl-L-methionine</keyword>
<dbReference type="InterPro" id="IPR008189">
    <property type="entry name" value="rRNA_ssu_MeTfrase_I"/>
</dbReference>
<dbReference type="Gene3D" id="3.40.1010.10">
    <property type="entry name" value="Cobalt-precorrin-4 Transmethylase, Domain 1"/>
    <property type="match status" value="1"/>
</dbReference>
<dbReference type="Pfam" id="PF00590">
    <property type="entry name" value="TP_methylase"/>
    <property type="match status" value="1"/>
</dbReference>
<dbReference type="NCBIfam" id="TIGR00096">
    <property type="entry name" value="16S rRNA (cytidine(1402)-2'-O)-methyltransferase"/>
    <property type="match status" value="1"/>
</dbReference>
<evidence type="ECO:0000256" key="1">
    <source>
        <dbReference type="ARBA" id="ARBA00022490"/>
    </source>
</evidence>
<evidence type="ECO:0000259" key="7">
    <source>
        <dbReference type="Pfam" id="PF00590"/>
    </source>
</evidence>
<gene>
    <name evidence="8" type="ORF">g.827</name>
</gene>
<dbReference type="AlphaFoldDB" id="A0A1D1ZWA4"/>
<dbReference type="PANTHER" id="PTHR46111">
    <property type="entry name" value="RIBOSOMAL RNA SMALL SUBUNIT METHYLTRANSFERASE I"/>
    <property type="match status" value="1"/>
</dbReference>
<dbReference type="InterPro" id="IPR014776">
    <property type="entry name" value="4pyrrole_Mease_sub2"/>
</dbReference>
<dbReference type="CDD" id="cd11648">
    <property type="entry name" value="RsmI"/>
    <property type="match status" value="1"/>
</dbReference>
<accession>A0A1D1ZWA4</accession>
<dbReference type="PIRSF" id="PIRSF005917">
    <property type="entry name" value="MTase_YraL"/>
    <property type="match status" value="1"/>
</dbReference>
<dbReference type="GO" id="GO:0008168">
    <property type="term" value="F:methyltransferase activity"/>
    <property type="evidence" value="ECO:0007669"/>
    <property type="project" value="UniProtKB-KW"/>
</dbReference>
<protein>
    <recommendedName>
        <fullName evidence="7">Tetrapyrrole methylase domain-containing protein</fullName>
    </recommendedName>
</protein>
<dbReference type="InterPro" id="IPR000878">
    <property type="entry name" value="4pyrrol_Mease"/>
</dbReference>
<name>A0A1D1ZWA4_AUXPR</name>
<sequence length="352" mass="37180">MRGCMPLPRWVGLCRSAHTRVGRSRPCSGWLAGATSHQTHSSSSALEQSPGASDQLLQAGLHVVGTPIGNLQDLSPRALHVLRSVERILCEDTRHTAHLCSYFDVRTPLESLHEHNESAKCAKIVRELLTGIPLALVSDAGLPAVSDPGGRLIAAAVEAGIPIIPVPGPSALLTAAVASGFDTSRMLFVGFLPAKQQARCKELEQIQGLPATVVAFVSPHALRAVLSDMCAVLGPDRRAMLGREMTKLHEQFLRGSLRELEQLHDPAQGARAPRGEYTLVLAPPEVGGAGGSEQGLTDEDVRSALAVAMRAGHTRSSAAASVSQSLRVPKKRSYRLSLEVGDSQPGQGGGQA</sequence>
<dbReference type="InterPro" id="IPR035996">
    <property type="entry name" value="4pyrrol_Methylase_sf"/>
</dbReference>
<evidence type="ECO:0000256" key="4">
    <source>
        <dbReference type="ARBA" id="ARBA00022679"/>
    </source>
</evidence>
<dbReference type="EMBL" id="GDKF01007384">
    <property type="protein sequence ID" value="JAT71238.1"/>
    <property type="molecule type" value="Transcribed_RNA"/>
</dbReference>
<proteinExistence type="inferred from homology"/>
<feature type="region of interest" description="Disordered" evidence="6">
    <location>
        <begin position="333"/>
        <end position="352"/>
    </location>
</feature>
<feature type="domain" description="Tetrapyrrole methylase" evidence="7">
    <location>
        <begin position="61"/>
        <end position="260"/>
    </location>
</feature>
<dbReference type="PANTHER" id="PTHR46111:SF1">
    <property type="entry name" value="RIBOSOMAL RNA SMALL SUBUNIT METHYLTRANSFERASE I"/>
    <property type="match status" value="1"/>
</dbReference>
<dbReference type="GO" id="GO:0032259">
    <property type="term" value="P:methylation"/>
    <property type="evidence" value="ECO:0007669"/>
    <property type="project" value="UniProtKB-KW"/>
</dbReference>
<evidence type="ECO:0000256" key="6">
    <source>
        <dbReference type="SAM" id="MobiDB-lite"/>
    </source>
</evidence>
<evidence type="ECO:0000256" key="2">
    <source>
        <dbReference type="ARBA" id="ARBA00022552"/>
    </source>
</evidence>
<keyword evidence="3" id="KW-0489">Methyltransferase</keyword>
<dbReference type="InterPro" id="IPR018063">
    <property type="entry name" value="SAM_MeTrfase_RsmI_CS"/>
</dbReference>
<dbReference type="GO" id="GO:0006364">
    <property type="term" value="P:rRNA processing"/>
    <property type="evidence" value="ECO:0007669"/>
    <property type="project" value="UniProtKB-KW"/>
</dbReference>